<dbReference type="OrthoDB" id="193931at2759"/>
<comment type="caution">
    <text evidence="1">The sequence shown here is derived from an EMBL/GenBank/DDBJ whole genome shotgun (WGS) entry which is preliminary data.</text>
</comment>
<keyword evidence="2" id="KW-1185">Reference proteome</keyword>
<evidence type="ECO:0000313" key="2">
    <source>
        <dbReference type="Proteomes" id="UP000692954"/>
    </source>
</evidence>
<name>A0A8S1RPG0_9CILI</name>
<proteinExistence type="predicted"/>
<accession>A0A8S1RPG0</accession>
<organism evidence="1 2">
    <name type="scientific">Paramecium sonneborni</name>
    <dbReference type="NCBI Taxonomy" id="65129"/>
    <lineage>
        <taxon>Eukaryota</taxon>
        <taxon>Sar</taxon>
        <taxon>Alveolata</taxon>
        <taxon>Ciliophora</taxon>
        <taxon>Intramacronucleata</taxon>
        <taxon>Oligohymenophorea</taxon>
        <taxon>Peniculida</taxon>
        <taxon>Parameciidae</taxon>
        <taxon>Paramecium</taxon>
    </lineage>
</organism>
<dbReference type="EMBL" id="CAJJDN010000200">
    <property type="protein sequence ID" value="CAD8128919.1"/>
    <property type="molecule type" value="Genomic_DNA"/>
</dbReference>
<evidence type="ECO:0000313" key="1">
    <source>
        <dbReference type="EMBL" id="CAD8128919.1"/>
    </source>
</evidence>
<protein>
    <recommendedName>
        <fullName evidence="3">Protein kinase domain-containing protein</fullName>
    </recommendedName>
</protein>
<gene>
    <name evidence="1" type="ORF">PSON_ATCC_30995.1.T2000010</name>
</gene>
<sequence>MSVGAFVKVKQWVGNKITQKFQSSQCKQLYEIFVKYVEFGELFDLIVQIGKLPESKAHNQFLLWSWILPQYFSSPSCEIKHKNILIDFGLSNLMKDRKYLKITSDSPNYATQKVILRKSQHGSDIRCLELWINCVCIALQNFNYFMQKLLKALLIIKSADQSIPSIKVHK</sequence>
<evidence type="ECO:0008006" key="3">
    <source>
        <dbReference type="Google" id="ProtNLM"/>
    </source>
</evidence>
<dbReference type="Proteomes" id="UP000692954">
    <property type="component" value="Unassembled WGS sequence"/>
</dbReference>
<reference evidence="1" key="1">
    <citation type="submission" date="2021-01" db="EMBL/GenBank/DDBJ databases">
        <authorList>
            <consortium name="Genoscope - CEA"/>
            <person name="William W."/>
        </authorList>
    </citation>
    <scope>NUCLEOTIDE SEQUENCE</scope>
</reference>
<dbReference type="AlphaFoldDB" id="A0A8S1RPG0"/>